<dbReference type="InterPro" id="IPR007712">
    <property type="entry name" value="RelE/ParE_toxin"/>
</dbReference>
<dbReference type="Proteomes" id="UP000823786">
    <property type="component" value="Unassembled WGS sequence"/>
</dbReference>
<comment type="caution">
    <text evidence="2">The sequence shown here is derived from an EMBL/GenBank/DDBJ whole genome shotgun (WGS) entry which is preliminary data.</text>
</comment>
<evidence type="ECO:0000313" key="3">
    <source>
        <dbReference type="Proteomes" id="UP000823786"/>
    </source>
</evidence>
<protein>
    <submittedName>
        <fullName evidence="2">Plasmid stabilization system protein ParE</fullName>
    </submittedName>
</protein>
<sequence>MAYKVIRHPLVKNDLLKVTIFIGDYAGYDVAEEKVEEIERSLFSLTDFPHIGTIRGEIYPRLRVIPASSKAVICFTVDDERKAVDVICITYGGANWMARVKERQE</sequence>
<organism evidence="2 3">
    <name type="scientific">Rhizobium herbae</name>
    <dbReference type="NCBI Taxonomy" id="508661"/>
    <lineage>
        <taxon>Bacteria</taxon>
        <taxon>Pseudomonadati</taxon>
        <taxon>Pseudomonadota</taxon>
        <taxon>Alphaproteobacteria</taxon>
        <taxon>Hyphomicrobiales</taxon>
        <taxon>Rhizobiaceae</taxon>
        <taxon>Rhizobium/Agrobacterium group</taxon>
        <taxon>Rhizobium</taxon>
    </lineage>
</organism>
<gene>
    <name evidence="2" type="ORF">J2Z75_003005</name>
</gene>
<keyword evidence="3" id="KW-1185">Reference proteome</keyword>
<accession>A0ABS4ENJ4</accession>
<evidence type="ECO:0000256" key="1">
    <source>
        <dbReference type="ARBA" id="ARBA00022649"/>
    </source>
</evidence>
<reference evidence="2 3" key="1">
    <citation type="submission" date="2021-03" db="EMBL/GenBank/DDBJ databases">
        <title>Genomic Encyclopedia of Type Strains, Phase IV (KMG-IV): sequencing the most valuable type-strain genomes for metagenomic binning, comparative biology and taxonomic classification.</title>
        <authorList>
            <person name="Goeker M."/>
        </authorList>
    </citation>
    <scope>NUCLEOTIDE SEQUENCE [LARGE SCALE GENOMIC DNA]</scope>
    <source>
        <strain evidence="2 3">DSM 26427</strain>
    </source>
</reference>
<dbReference type="RefSeq" id="WP_209853538.1">
    <property type="nucleotide sequence ID" value="NZ_JAGGJV010000005.1"/>
</dbReference>
<dbReference type="Pfam" id="PF05016">
    <property type="entry name" value="ParE_toxin"/>
    <property type="match status" value="1"/>
</dbReference>
<name>A0ABS4ENJ4_9HYPH</name>
<dbReference type="EMBL" id="JAGGJV010000005">
    <property type="protein sequence ID" value="MBP1859488.1"/>
    <property type="molecule type" value="Genomic_DNA"/>
</dbReference>
<evidence type="ECO:0000313" key="2">
    <source>
        <dbReference type="EMBL" id="MBP1859488.1"/>
    </source>
</evidence>
<proteinExistence type="predicted"/>
<keyword evidence="1" id="KW-1277">Toxin-antitoxin system</keyword>
<dbReference type="InterPro" id="IPR035093">
    <property type="entry name" value="RelE/ParE_toxin_dom_sf"/>
</dbReference>
<dbReference type="Gene3D" id="3.30.2310.20">
    <property type="entry name" value="RelE-like"/>
    <property type="match status" value="1"/>
</dbReference>